<keyword evidence="2" id="KW-1185">Reference proteome</keyword>
<dbReference type="EMBL" id="CABWIE010000004">
    <property type="protein sequence ID" value="VWL88260.1"/>
    <property type="molecule type" value="Genomic_DNA"/>
</dbReference>
<gene>
    <name evidence="1" type="ORF">KCJAJFAP_01610</name>
</gene>
<dbReference type="Pfam" id="PF12532">
    <property type="entry name" value="DUF3732"/>
    <property type="match status" value="1"/>
</dbReference>
<dbReference type="RefSeq" id="WP_152075885.1">
    <property type="nucleotide sequence ID" value="NZ_CAAKNU010000056.1"/>
</dbReference>
<reference evidence="1 2" key="1">
    <citation type="submission" date="2019-10" db="EMBL/GenBank/DDBJ databases">
        <authorList>
            <person name="Wolf R A."/>
        </authorList>
    </citation>
    <scope>NUCLEOTIDE SEQUENCE [LARGE SCALE GENOMIC DNA]</scope>
    <source>
        <strain evidence="1">Collinsella_aerofaciens_MC2</strain>
    </source>
</reference>
<name>A0A5K1ILN6_9ACTN</name>
<protein>
    <recommendedName>
        <fullName evidence="3">DUF3732 domain-containing protein</fullName>
    </recommendedName>
</protein>
<organism evidence="1 2">
    <name type="scientific">Collinsella aerofaciens</name>
    <dbReference type="NCBI Taxonomy" id="74426"/>
    <lineage>
        <taxon>Bacteria</taxon>
        <taxon>Bacillati</taxon>
        <taxon>Actinomycetota</taxon>
        <taxon>Coriobacteriia</taxon>
        <taxon>Coriobacteriales</taxon>
        <taxon>Coriobacteriaceae</taxon>
        <taxon>Collinsella</taxon>
    </lineage>
</organism>
<evidence type="ECO:0000313" key="2">
    <source>
        <dbReference type="Proteomes" id="UP000361836"/>
    </source>
</evidence>
<sequence>MQIKELILYSDLHGARKISFKLGSVNTIVGASRTGKSAVGEIMDYCLCSSNCDIAEGVIRSKVDWYALLLQLEGEQLFIARKSPEEHKLTSLLAYYEVGSEIRVPDKISFQPNIDVISLKKLLSRKLGITHNSLNLSQGAISIRHALYYCFQGQSEIASNRVLFHNQAKDFFLASFKGSFPYLIGATTEDTLSLNQQKRELARKIRDIENRVAESDYQREFSRNCISGLIAEAQAVGLLDGDIDFDINDVESAADVLRCIVNADLDESPEGPVSLVRLQEALRMAQRELGEISDEIEKCELYNASFRDYSGSAIQQKARLQSIGLFEKLSFDTGKCPFCGNDCAPGTPGIDEIKRSICRLDKSLQNVSLTQVDVSSYLENLNGKRVELENRIRYLRSQIDGVYTQRLELMNERDESIRHAKLLGRIEYCLSLIDSMDTPVDEMSELGRLKCKLNEINSLLSADDVCEKTQCVLAQLQQAMSNYAIELDLEHAGSPYWFNENKATVYVDSGGKAIPLQNLGSGANWLGVHLLTLFAFHLLFIQKERPVPSFIFLDQPSQVFFPAEGERGDADWESLSKMQSFILNKVEEGKGKLQVILVDHAEGKDGRFAESVIERWRDGNGLIPQEWL</sequence>
<dbReference type="AlphaFoldDB" id="A0A5K1ILN6"/>
<accession>A0A5K1ILN6</accession>
<evidence type="ECO:0000313" key="1">
    <source>
        <dbReference type="EMBL" id="VWL88260.1"/>
    </source>
</evidence>
<evidence type="ECO:0008006" key="3">
    <source>
        <dbReference type="Google" id="ProtNLM"/>
    </source>
</evidence>
<proteinExistence type="predicted"/>
<dbReference type="Proteomes" id="UP000361836">
    <property type="component" value="Unassembled WGS sequence"/>
</dbReference>
<dbReference type="InterPro" id="IPR022205">
    <property type="entry name" value="DUF3732"/>
</dbReference>